<reference evidence="1" key="2">
    <citation type="submission" date="2022-06" db="UniProtKB">
        <authorList>
            <consortium name="EnsemblMetazoa"/>
        </authorList>
    </citation>
    <scope>IDENTIFICATION</scope>
</reference>
<reference evidence="2" key="1">
    <citation type="submission" date="2010-06" db="EMBL/GenBank/DDBJ databases">
        <authorList>
            <person name="Jiang H."/>
            <person name="Abraham K."/>
            <person name="Ali S."/>
            <person name="Alsbrooks S.L."/>
            <person name="Anim B.N."/>
            <person name="Anosike U.S."/>
            <person name="Attaway T."/>
            <person name="Bandaranaike D.P."/>
            <person name="Battles P.K."/>
            <person name="Bell S.N."/>
            <person name="Bell A.V."/>
            <person name="Beltran B."/>
            <person name="Bickham C."/>
            <person name="Bustamante Y."/>
            <person name="Caleb T."/>
            <person name="Canada A."/>
            <person name="Cardenas V."/>
            <person name="Carter K."/>
            <person name="Chacko J."/>
            <person name="Chandrabose M.N."/>
            <person name="Chavez D."/>
            <person name="Chavez A."/>
            <person name="Chen L."/>
            <person name="Chu H.-S."/>
            <person name="Claassen K.J."/>
            <person name="Cockrell R."/>
            <person name="Collins M."/>
            <person name="Cooper J.A."/>
            <person name="Cree A."/>
            <person name="Curry S.M."/>
            <person name="Da Y."/>
            <person name="Dao M.D."/>
            <person name="Das B."/>
            <person name="Davila M.-L."/>
            <person name="Davy-Carroll L."/>
            <person name="Denson S."/>
            <person name="Dinh H."/>
            <person name="Ebong V.E."/>
            <person name="Edwards J.R."/>
            <person name="Egan A."/>
            <person name="El-Daye J."/>
            <person name="Escobedo L."/>
            <person name="Fernandez S."/>
            <person name="Fernando P.R."/>
            <person name="Flagg N."/>
            <person name="Forbes L.D."/>
            <person name="Fowler R.G."/>
            <person name="Fu Q."/>
            <person name="Gabisi R.A."/>
            <person name="Ganer J."/>
            <person name="Garbino Pronczuk A."/>
            <person name="Garcia R.M."/>
            <person name="Garner T."/>
            <person name="Garrett T.E."/>
            <person name="Gonzalez D.A."/>
            <person name="Hamid H."/>
            <person name="Hawkins E.S."/>
            <person name="Hirani K."/>
            <person name="Hogues M.E."/>
            <person name="Hollins B."/>
            <person name="Hsiao C.-H."/>
            <person name="Jabil R."/>
            <person name="James M.L."/>
            <person name="Jhangiani S.N."/>
            <person name="Johnson B."/>
            <person name="Johnson Q."/>
            <person name="Joshi V."/>
            <person name="Kalu J.B."/>
            <person name="Kam C."/>
            <person name="Kashfia A."/>
            <person name="Keebler J."/>
            <person name="Kisamo H."/>
            <person name="Kovar C.L."/>
            <person name="Lago L.A."/>
            <person name="Lai C.-Y."/>
            <person name="Laidlaw J."/>
            <person name="Lara F."/>
            <person name="Le T.-K."/>
            <person name="Lee S.L."/>
            <person name="Legall F.H."/>
            <person name="Lemon S.J."/>
            <person name="Lewis L.R."/>
            <person name="Li B."/>
            <person name="Liu Y."/>
            <person name="Liu Y.-S."/>
            <person name="Lopez J."/>
            <person name="Lozado R.J."/>
            <person name="Lu J."/>
            <person name="Madu R.C."/>
            <person name="Maheshwari M."/>
            <person name="Maheshwari R."/>
            <person name="Malloy K."/>
            <person name="Martinez E."/>
            <person name="Mathew T."/>
            <person name="Mercado I.C."/>
            <person name="Mercado C."/>
            <person name="Meyer B."/>
            <person name="Montgomery K."/>
            <person name="Morgan M.B."/>
            <person name="Munidasa M."/>
            <person name="Nazareth L.V."/>
            <person name="Nelson J."/>
            <person name="Ng B.M."/>
            <person name="Nguyen N.B."/>
            <person name="Nguyen P.Q."/>
            <person name="Nguyen T."/>
            <person name="Obregon M."/>
            <person name="Okwuonu G.O."/>
            <person name="Onwere C.G."/>
            <person name="Orozco G."/>
            <person name="Parra A."/>
            <person name="Patel S."/>
            <person name="Patil S."/>
            <person name="Perez A."/>
            <person name="Perez Y."/>
            <person name="Pham C."/>
            <person name="Primus E.L."/>
            <person name="Pu L.-L."/>
            <person name="Puazo M."/>
            <person name="Qin X."/>
            <person name="Quiroz J.B."/>
            <person name="Reese J."/>
            <person name="Richards S."/>
            <person name="Rives C.M."/>
            <person name="Robberts R."/>
            <person name="Ruiz S.J."/>
            <person name="Ruiz M.J."/>
            <person name="Santibanez J."/>
            <person name="Schneider B.W."/>
            <person name="Sisson I."/>
            <person name="Smith M."/>
            <person name="Sodergren E."/>
            <person name="Song X.-Z."/>
            <person name="Song B.B."/>
            <person name="Summersgill H."/>
            <person name="Thelus R."/>
            <person name="Thornton R.D."/>
            <person name="Trejos Z.Y."/>
            <person name="Usmani K."/>
            <person name="Vattathil S."/>
            <person name="Villasana D."/>
            <person name="Walker D.L."/>
            <person name="Wang S."/>
            <person name="Wang K."/>
            <person name="White C.S."/>
            <person name="Williams A.C."/>
            <person name="Williamson J."/>
            <person name="Wilson K."/>
            <person name="Woghiren I.O."/>
            <person name="Woodworth J.R."/>
            <person name="Worley K.C."/>
            <person name="Wright R.A."/>
            <person name="Wu W."/>
            <person name="Young L."/>
            <person name="Zhang L."/>
            <person name="Zhang J."/>
            <person name="Zhu Y."/>
            <person name="Muzny D.M."/>
            <person name="Weinstock G."/>
            <person name="Gibbs R.A."/>
        </authorList>
    </citation>
    <scope>NUCLEOTIDE SEQUENCE [LARGE SCALE GENOMIC DNA]</scope>
    <source>
        <strain evidence="2">LSR1</strain>
    </source>
</reference>
<dbReference type="AlphaFoldDB" id="A0A8R2NKC9"/>
<name>A0A8R2NKC9_ACYPI</name>
<evidence type="ECO:0000313" key="1">
    <source>
        <dbReference type="EnsemblMetazoa" id="XP_029341815.1"/>
    </source>
</evidence>
<dbReference type="EnsemblMetazoa" id="XM_029485955.1">
    <property type="protein sequence ID" value="XP_029341815.1"/>
    <property type="gene ID" value="LOC103310523"/>
</dbReference>
<protein>
    <submittedName>
        <fullName evidence="1">Uncharacterized protein</fullName>
    </submittedName>
</protein>
<dbReference type="Proteomes" id="UP000007819">
    <property type="component" value="Chromosome X"/>
</dbReference>
<evidence type="ECO:0000313" key="2">
    <source>
        <dbReference type="Proteomes" id="UP000007819"/>
    </source>
</evidence>
<organism evidence="1 2">
    <name type="scientific">Acyrthosiphon pisum</name>
    <name type="common">Pea aphid</name>
    <dbReference type="NCBI Taxonomy" id="7029"/>
    <lineage>
        <taxon>Eukaryota</taxon>
        <taxon>Metazoa</taxon>
        <taxon>Ecdysozoa</taxon>
        <taxon>Arthropoda</taxon>
        <taxon>Hexapoda</taxon>
        <taxon>Insecta</taxon>
        <taxon>Pterygota</taxon>
        <taxon>Neoptera</taxon>
        <taxon>Paraneoptera</taxon>
        <taxon>Hemiptera</taxon>
        <taxon>Sternorrhyncha</taxon>
        <taxon>Aphidomorpha</taxon>
        <taxon>Aphidoidea</taxon>
        <taxon>Aphididae</taxon>
        <taxon>Macrosiphini</taxon>
        <taxon>Acyrthosiphon</taxon>
    </lineage>
</organism>
<dbReference type="OrthoDB" id="6482909at2759"/>
<keyword evidence="2" id="KW-1185">Reference proteome</keyword>
<accession>A0A8R2NKC9</accession>
<sequence length="86" mass="9733">MDASQISSCESDPMKVLTSKEYEPTNFINNSHSVGILEDLQSLRKEVVEGEDVLSLSSDDLVTFYFPVMTLLIHSKKKYENYNIGI</sequence>
<proteinExistence type="predicted"/>